<evidence type="ECO:0000256" key="1">
    <source>
        <dbReference type="SAM" id="MobiDB-lite"/>
    </source>
</evidence>
<dbReference type="OrthoDB" id="8197271at2759"/>
<name>A0A6J1S0U0_FRAOC</name>
<organism evidence="3 4">
    <name type="scientific">Frankliniella occidentalis</name>
    <name type="common">Western flower thrips</name>
    <name type="synonym">Euthrips occidentalis</name>
    <dbReference type="NCBI Taxonomy" id="133901"/>
    <lineage>
        <taxon>Eukaryota</taxon>
        <taxon>Metazoa</taxon>
        <taxon>Ecdysozoa</taxon>
        <taxon>Arthropoda</taxon>
        <taxon>Hexapoda</taxon>
        <taxon>Insecta</taxon>
        <taxon>Pterygota</taxon>
        <taxon>Neoptera</taxon>
        <taxon>Paraneoptera</taxon>
        <taxon>Thysanoptera</taxon>
        <taxon>Terebrantia</taxon>
        <taxon>Thripoidea</taxon>
        <taxon>Thripidae</taxon>
        <taxon>Frankliniella</taxon>
    </lineage>
</organism>
<reference evidence="4" key="2">
    <citation type="submission" date="2025-08" db="UniProtKB">
        <authorList>
            <consortium name="RefSeq"/>
        </authorList>
    </citation>
    <scope>IDENTIFICATION</scope>
    <source>
        <tissue evidence="4">Whole organism</tissue>
    </source>
</reference>
<protein>
    <submittedName>
        <fullName evidence="4">DNA translocase FtsK 1 isoform X1</fullName>
    </submittedName>
</protein>
<dbReference type="GeneID" id="113202685"/>
<feature type="chain" id="PRO_5026886842" evidence="2">
    <location>
        <begin position="17"/>
        <end position="577"/>
    </location>
</feature>
<feature type="compositionally biased region" description="Low complexity" evidence="1">
    <location>
        <begin position="521"/>
        <end position="548"/>
    </location>
</feature>
<feature type="region of interest" description="Disordered" evidence="1">
    <location>
        <begin position="56"/>
        <end position="80"/>
    </location>
</feature>
<dbReference type="RefSeq" id="XP_026272825.1">
    <property type="nucleotide sequence ID" value="XM_026417040.2"/>
</dbReference>
<evidence type="ECO:0000313" key="3">
    <source>
        <dbReference type="Proteomes" id="UP000504606"/>
    </source>
</evidence>
<reference evidence="4" key="1">
    <citation type="journal article" date="2018" name="Proc. Natl. Acad. Sci. U.S.A.">
        <title>Phylogenomics and the evolution of hemipteroid insects.</title>
        <authorList>
            <person name="Johnson K.P."/>
            <person name="Dietrich C.H."/>
            <person name="Friedrich F."/>
            <person name="Beutel R.G."/>
            <person name="Wipfler B."/>
            <person name="Peters R.S."/>
            <person name="Allen J.M."/>
            <person name="Petersen M."/>
            <person name="Donath A."/>
            <person name="Walden K.K."/>
            <person name="Kozlov A.M."/>
            <person name="Podsiadlowski L."/>
            <person name="Mayer C."/>
            <person name="Meusemann K."/>
            <person name="Vasilikopoulos A."/>
            <person name="Waterhouse R.M."/>
            <person name="Cameron S.L."/>
            <person name="Weirauch C."/>
            <person name="Swanson D.R."/>
            <person name="Percy D.M."/>
            <person name="Hardy N.B."/>
            <person name="Terry I."/>
            <person name="Liu S."/>
            <person name="Zhou X."/>
            <person name="Misof B."/>
            <person name="Robertson H.M."/>
            <person name="Yoshizawa K."/>
        </authorList>
    </citation>
    <scope>NUCLEOTIDE SEQUENCE</scope>
    <source>
        <tissue evidence="4">Whole organism</tissue>
    </source>
</reference>
<accession>A0A6J1S0U0</accession>
<sequence>MRVLLVAVLALGAALAKPPPAFGPPAAAPWAAYAAAKPGKPGPVFSRSLVGLGGVGAPDTSAPEDEFPSSGMGTGPLGSMGPMGPMSPFMKIKPFLPTKPTFMPPVVDPSKFIDMKASLLNSLFPGGFPPAGPAGLAGAAPAAYSGLAARALSPFAAPAGPFAPASPVAKPPPPAFLADLFKALSINKTVADPAAPAAAFPGAYPGGAPVPPVVDPGVFISKKAKFLSDLFAGMATTTPAPEPASPDPAAVNAQLAASLQKLLDALATPQDVSEDEPAPVGKARRAADTALLVADAKDKVVDTIIAQLAELKDGMVGAVSDLAAAQKAADAAVAAATPAPSKKPLSPYAAMWAKPTPGATAAPTRPPVAVEPVRQKVVLLGQVFDMLTEIEKNITDAMTVPAQPEAFAEETTTATPDLMDMVKAKINQVIAQTNGSSPPAPLNRTAPVFTSAAKSLRLAGEAPAPAAGPAVDPTFWIPDSAIVGPDAYLAKTKAFLSTILAAKSTPSPIARRSYKPAAYYQGQGQEQQGSPFGPTQQQQQIQPAVQQGKLSSQNPSEAALLYQLRHHHHNRQPYWWN</sequence>
<dbReference type="AlphaFoldDB" id="A0A6J1S0U0"/>
<gene>
    <name evidence="4" type="primary">LOC113202685</name>
</gene>
<keyword evidence="2" id="KW-0732">Signal</keyword>
<feature type="region of interest" description="Disordered" evidence="1">
    <location>
        <begin position="520"/>
        <end position="552"/>
    </location>
</feature>
<feature type="signal peptide" evidence="2">
    <location>
        <begin position="1"/>
        <end position="16"/>
    </location>
</feature>
<evidence type="ECO:0000313" key="4">
    <source>
        <dbReference type="RefSeq" id="XP_026272825.1"/>
    </source>
</evidence>
<keyword evidence="3" id="KW-1185">Reference proteome</keyword>
<evidence type="ECO:0000256" key="2">
    <source>
        <dbReference type="SAM" id="SignalP"/>
    </source>
</evidence>
<dbReference type="Proteomes" id="UP000504606">
    <property type="component" value="Unplaced"/>
</dbReference>
<dbReference type="KEGG" id="foc:113202685"/>
<proteinExistence type="predicted"/>